<dbReference type="PANTHER" id="PTHR45951">
    <property type="entry name" value="PROTEIN DISPATCHED-RELATED"/>
    <property type="match status" value="1"/>
</dbReference>
<dbReference type="PANTHER" id="PTHR45951:SF2">
    <property type="entry name" value="PROTEIN DISPATCHED HOMOLOG 2"/>
    <property type="match status" value="1"/>
</dbReference>
<sequence length="608" mass="67559">MSLCFLFTCSEIPKVSLCPPDSEDAESPMTDVHIDGDHINHLSTPPSSSQLYDQVLQSHVYQSPRLKRCPCCDHQQPITDNACLNQTNTSSHSDCASNAIKRVHRCSPFHQPICHNTLQCHWLQGSRDGSNYKPVQHHVVTVRTERLHRIPKNYSQVIVEYPMTVLISCAVVLLAFSLAGILIGPLPDFSDPLAGFEPRGTDIGIKLAAWAKLQETNSLLNLSIPRWNVGSGPDMMILVVGDVVRTFSTRLLKSFFWISVCLSLMSFVPAWRTTALMFFFRITGTCAETSRTQAPGRQRVRTLPLAAVARTCRTMESPMITASHSVLRRGAKRFRVEISKTGGGGGGEDLARGLAHVFRCCCIQAAWYPGAGVNKTWAGRVLGALGPGREAHGVEVVGVFVSRREFTWDSDHGASREISSKSQHHLKHRSRRMLHTDTTENGYFCNDPGDHYAQLVFRSDNSDSLWSLKAIYSMCEMEQTQIRSEAHFKELCQMKSEAVGPKGKGECCPSWSLGNFLALLNNVSSCFSLTAQQVSDSLGLLRYCAPYYHDGSLVASCAERSKYGYCASVPHPCKHSSIIYQILHYLVDKDFLGPQTVEYQSLLNDYGM</sequence>
<feature type="transmembrane region" description="Helical" evidence="6">
    <location>
        <begin position="254"/>
        <end position="271"/>
    </location>
</feature>
<proteinExistence type="predicted"/>
<dbReference type="EMBL" id="JAUCMX010000008">
    <property type="protein sequence ID" value="KAK3537096.1"/>
    <property type="molecule type" value="Genomic_DNA"/>
</dbReference>
<dbReference type="AlphaFoldDB" id="A0AAE0QZF3"/>
<keyword evidence="5" id="KW-0325">Glycoprotein</keyword>
<evidence type="ECO:0000313" key="8">
    <source>
        <dbReference type="Proteomes" id="UP001274896"/>
    </source>
</evidence>
<comment type="caution">
    <text evidence="7">The sequence shown here is derived from an EMBL/GenBank/DDBJ whole genome shotgun (WGS) entry which is preliminary data.</text>
</comment>
<keyword evidence="8" id="KW-1185">Reference proteome</keyword>
<organism evidence="7 8">
    <name type="scientific">Hemibagrus guttatus</name>
    <dbReference type="NCBI Taxonomy" id="175788"/>
    <lineage>
        <taxon>Eukaryota</taxon>
        <taxon>Metazoa</taxon>
        <taxon>Chordata</taxon>
        <taxon>Craniata</taxon>
        <taxon>Vertebrata</taxon>
        <taxon>Euteleostomi</taxon>
        <taxon>Actinopterygii</taxon>
        <taxon>Neopterygii</taxon>
        <taxon>Teleostei</taxon>
        <taxon>Ostariophysi</taxon>
        <taxon>Siluriformes</taxon>
        <taxon>Bagridae</taxon>
        <taxon>Hemibagrus</taxon>
    </lineage>
</organism>
<evidence type="ECO:0000256" key="4">
    <source>
        <dbReference type="ARBA" id="ARBA00023136"/>
    </source>
</evidence>
<keyword evidence="2 6" id="KW-0812">Transmembrane</keyword>
<dbReference type="GO" id="GO:0016020">
    <property type="term" value="C:membrane"/>
    <property type="evidence" value="ECO:0007669"/>
    <property type="project" value="UniProtKB-SubCell"/>
</dbReference>
<gene>
    <name evidence="7" type="ORF">QTP70_002109</name>
</gene>
<dbReference type="GO" id="GO:0007224">
    <property type="term" value="P:smoothened signaling pathway"/>
    <property type="evidence" value="ECO:0007669"/>
    <property type="project" value="TreeGrafter"/>
</dbReference>
<feature type="transmembrane region" description="Helical" evidence="6">
    <location>
        <begin position="158"/>
        <end position="183"/>
    </location>
</feature>
<evidence type="ECO:0000256" key="1">
    <source>
        <dbReference type="ARBA" id="ARBA00004141"/>
    </source>
</evidence>
<keyword evidence="3 6" id="KW-1133">Transmembrane helix</keyword>
<protein>
    <submittedName>
        <fullName evidence="7">Uncharacterized protein</fullName>
    </submittedName>
</protein>
<keyword evidence="4 6" id="KW-0472">Membrane</keyword>
<dbReference type="GO" id="GO:0022857">
    <property type="term" value="F:transmembrane transporter activity"/>
    <property type="evidence" value="ECO:0007669"/>
    <property type="project" value="TreeGrafter"/>
</dbReference>
<evidence type="ECO:0000313" key="7">
    <source>
        <dbReference type="EMBL" id="KAK3537096.1"/>
    </source>
</evidence>
<evidence type="ECO:0000256" key="6">
    <source>
        <dbReference type="SAM" id="Phobius"/>
    </source>
</evidence>
<evidence type="ECO:0000256" key="3">
    <source>
        <dbReference type="ARBA" id="ARBA00022989"/>
    </source>
</evidence>
<evidence type="ECO:0000256" key="2">
    <source>
        <dbReference type="ARBA" id="ARBA00022692"/>
    </source>
</evidence>
<name>A0AAE0QZF3_9TELE</name>
<comment type="subcellular location">
    <subcellularLocation>
        <location evidence="1">Membrane</location>
        <topology evidence="1">Multi-pass membrane protein</topology>
    </subcellularLocation>
</comment>
<accession>A0AAE0QZF3</accession>
<dbReference type="Proteomes" id="UP001274896">
    <property type="component" value="Unassembled WGS sequence"/>
</dbReference>
<dbReference type="InterPro" id="IPR052081">
    <property type="entry name" value="Dispatched_Hh_regulator"/>
</dbReference>
<evidence type="ECO:0000256" key="5">
    <source>
        <dbReference type="ARBA" id="ARBA00023180"/>
    </source>
</evidence>
<reference evidence="7" key="1">
    <citation type="submission" date="2023-06" db="EMBL/GenBank/DDBJ databases">
        <title>Male Hemibagrus guttatus genome.</title>
        <authorList>
            <person name="Bian C."/>
        </authorList>
    </citation>
    <scope>NUCLEOTIDE SEQUENCE</scope>
    <source>
        <strain evidence="7">Male_cb2023</strain>
        <tissue evidence="7">Muscle</tissue>
    </source>
</reference>